<dbReference type="EMBL" id="BJXA01000016">
    <property type="protein sequence ID" value="GEM38489.1"/>
    <property type="molecule type" value="Genomic_DNA"/>
</dbReference>
<proteinExistence type="predicted"/>
<dbReference type="SUPFAM" id="SSF46689">
    <property type="entry name" value="Homeodomain-like"/>
    <property type="match status" value="1"/>
</dbReference>
<protein>
    <submittedName>
        <fullName evidence="6">TetR family transcriptional regulator</fullName>
    </submittedName>
</protein>
<evidence type="ECO:0000313" key="6">
    <source>
        <dbReference type="EMBL" id="GEM38489.1"/>
    </source>
</evidence>
<evidence type="ECO:0000256" key="3">
    <source>
        <dbReference type="ARBA" id="ARBA00023163"/>
    </source>
</evidence>
<dbReference type="Pfam" id="PF00440">
    <property type="entry name" value="TetR_N"/>
    <property type="match status" value="1"/>
</dbReference>
<name>A0A511MD35_9NOCA</name>
<organism evidence="6 7">
    <name type="scientific">Nocardia ninae NBRC 108245</name>
    <dbReference type="NCBI Taxonomy" id="1210091"/>
    <lineage>
        <taxon>Bacteria</taxon>
        <taxon>Bacillati</taxon>
        <taxon>Actinomycetota</taxon>
        <taxon>Actinomycetes</taxon>
        <taxon>Mycobacteriales</taxon>
        <taxon>Nocardiaceae</taxon>
        <taxon>Nocardia</taxon>
    </lineage>
</organism>
<keyword evidence="2 4" id="KW-0238">DNA-binding</keyword>
<sequence>MVNTPEADSGGAARAKSFALMWGLDEQGTRGPKRGLSLEQVIDAAIEVADAEGVAALSMSRVAKRLGFTTMSLYRYVDSKDTLLVLISDRALGLPPELPVGVGWRAGIEAWAAGVSESLRRHPWFVDLPLAAPPTGPCNMAWLDAGLGMFAETAVPEPIKLQLVMNVSLYLIGRMRVAKELAASGDNAEYPAMLSRVLDPQRYPALTRALAAQVFDDDDVEWDDGGLRFGLARLLDGYEQFVRSFEQQP</sequence>
<evidence type="ECO:0000313" key="7">
    <source>
        <dbReference type="Proteomes" id="UP000321424"/>
    </source>
</evidence>
<reference evidence="6 7" key="1">
    <citation type="submission" date="2019-07" db="EMBL/GenBank/DDBJ databases">
        <title>Whole genome shotgun sequence of Nocardia ninae NBRC 108245.</title>
        <authorList>
            <person name="Hosoyama A."/>
            <person name="Uohara A."/>
            <person name="Ohji S."/>
            <person name="Ichikawa N."/>
        </authorList>
    </citation>
    <scope>NUCLEOTIDE SEQUENCE [LARGE SCALE GENOMIC DNA]</scope>
    <source>
        <strain evidence="6 7">NBRC 108245</strain>
    </source>
</reference>
<accession>A0A511MD35</accession>
<dbReference type="PRINTS" id="PR00455">
    <property type="entry name" value="HTHTETR"/>
</dbReference>
<dbReference type="Gene3D" id="1.10.357.10">
    <property type="entry name" value="Tetracycline Repressor, domain 2"/>
    <property type="match status" value="1"/>
</dbReference>
<dbReference type="GO" id="GO:0045892">
    <property type="term" value="P:negative regulation of DNA-templated transcription"/>
    <property type="evidence" value="ECO:0007669"/>
    <property type="project" value="InterPro"/>
</dbReference>
<evidence type="ECO:0000256" key="1">
    <source>
        <dbReference type="ARBA" id="ARBA00023015"/>
    </source>
</evidence>
<dbReference type="Pfam" id="PF02909">
    <property type="entry name" value="TetR_C_1"/>
    <property type="match status" value="1"/>
</dbReference>
<dbReference type="InterPro" id="IPR004111">
    <property type="entry name" value="Repressor_TetR_C"/>
</dbReference>
<dbReference type="SUPFAM" id="SSF48498">
    <property type="entry name" value="Tetracyclin repressor-like, C-terminal domain"/>
    <property type="match status" value="1"/>
</dbReference>
<gene>
    <name evidence="6" type="ORF">NN4_30080</name>
</gene>
<dbReference type="GO" id="GO:0003700">
    <property type="term" value="F:DNA-binding transcription factor activity"/>
    <property type="evidence" value="ECO:0007669"/>
    <property type="project" value="TreeGrafter"/>
</dbReference>
<dbReference type="PANTHER" id="PTHR30055">
    <property type="entry name" value="HTH-TYPE TRANSCRIPTIONAL REGULATOR RUTR"/>
    <property type="match status" value="1"/>
</dbReference>
<keyword evidence="1" id="KW-0805">Transcription regulation</keyword>
<feature type="DNA-binding region" description="H-T-H motif" evidence="4">
    <location>
        <begin position="58"/>
        <end position="77"/>
    </location>
</feature>
<dbReference type="Gene3D" id="1.10.10.60">
    <property type="entry name" value="Homeodomain-like"/>
    <property type="match status" value="1"/>
</dbReference>
<dbReference type="AlphaFoldDB" id="A0A511MD35"/>
<dbReference type="InterPro" id="IPR036271">
    <property type="entry name" value="Tet_transcr_reg_TetR-rel_C_sf"/>
</dbReference>
<dbReference type="PANTHER" id="PTHR30055:SF151">
    <property type="entry name" value="TRANSCRIPTIONAL REGULATORY PROTEIN"/>
    <property type="match status" value="1"/>
</dbReference>
<evidence type="ECO:0000256" key="2">
    <source>
        <dbReference type="ARBA" id="ARBA00023125"/>
    </source>
</evidence>
<keyword evidence="7" id="KW-1185">Reference proteome</keyword>
<dbReference type="PROSITE" id="PS50977">
    <property type="entry name" value="HTH_TETR_2"/>
    <property type="match status" value="1"/>
</dbReference>
<evidence type="ECO:0000259" key="5">
    <source>
        <dbReference type="PROSITE" id="PS50977"/>
    </source>
</evidence>
<dbReference type="InterPro" id="IPR050109">
    <property type="entry name" value="HTH-type_TetR-like_transc_reg"/>
</dbReference>
<comment type="caution">
    <text evidence="6">The sequence shown here is derived from an EMBL/GenBank/DDBJ whole genome shotgun (WGS) entry which is preliminary data.</text>
</comment>
<keyword evidence="3" id="KW-0804">Transcription</keyword>
<evidence type="ECO:0000256" key="4">
    <source>
        <dbReference type="PROSITE-ProRule" id="PRU00335"/>
    </source>
</evidence>
<dbReference type="Proteomes" id="UP000321424">
    <property type="component" value="Unassembled WGS sequence"/>
</dbReference>
<feature type="domain" description="HTH tetR-type" evidence="5">
    <location>
        <begin position="35"/>
        <end position="95"/>
    </location>
</feature>
<dbReference type="RefSeq" id="WP_308633322.1">
    <property type="nucleotide sequence ID" value="NZ_BJXA01000016.1"/>
</dbReference>
<dbReference type="InterPro" id="IPR001647">
    <property type="entry name" value="HTH_TetR"/>
</dbReference>
<dbReference type="GO" id="GO:0000976">
    <property type="term" value="F:transcription cis-regulatory region binding"/>
    <property type="evidence" value="ECO:0007669"/>
    <property type="project" value="TreeGrafter"/>
</dbReference>
<dbReference type="InterPro" id="IPR009057">
    <property type="entry name" value="Homeodomain-like_sf"/>
</dbReference>